<dbReference type="OrthoDB" id="1431968at2"/>
<sequence>MKKGKRKGWFGRAMDNSLPFAILEFAEYGRNEELIAQGYYQQEKMDDIRYLMDVDGPKKESMVWVPLKIATVTFAFFLILPLINATATYSLNFLLPTLIIFCLGLSVSLFCYFIREKALPKHYVFDRLNQTVTLPTGLLHKPKTYRFTDLFPAVGSVWSQFGPMGVHLALSVRKWGYGHIVGIEKKPWESWSWLVWYMDKNRPLPPGTALDPYREKDRHRRKQEGNPEPLFPMEYKAVEGLKQYNYERKQQGLEPIEMLLGDDKHTYQYQVYNNRL</sequence>
<dbReference type="RefSeq" id="WP_076489999.1">
    <property type="nucleotide sequence ID" value="NZ_FTMS01000040.1"/>
</dbReference>
<gene>
    <name evidence="3" type="ORF">SAMN05920897_1403</name>
</gene>
<dbReference type="Proteomes" id="UP000186400">
    <property type="component" value="Unassembled WGS sequence"/>
</dbReference>
<feature type="region of interest" description="Disordered" evidence="1">
    <location>
        <begin position="207"/>
        <end position="229"/>
    </location>
</feature>
<keyword evidence="2" id="KW-0812">Transmembrane</keyword>
<dbReference type="AlphaFoldDB" id="A0A1N6Y5P1"/>
<keyword evidence="4" id="KW-1185">Reference proteome</keyword>
<reference evidence="3 4" key="1">
    <citation type="submission" date="2017-01" db="EMBL/GenBank/DDBJ databases">
        <authorList>
            <person name="Mah S.A."/>
            <person name="Swanson W.J."/>
            <person name="Moy G.W."/>
            <person name="Vacquier V.D."/>
        </authorList>
    </citation>
    <scope>NUCLEOTIDE SEQUENCE [LARGE SCALE GENOMIC DNA]</scope>
    <source>
        <strain evidence="3 4">ASpG1</strain>
    </source>
</reference>
<keyword evidence="2" id="KW-1133">Transmembrane helix</keyword>
<evidence type="ECO:0000313" key="4">
    <source>
        <dbReference type="Proteomes" id="UP000186400"/>
    </source>
</evidence>
<evidence type="ECO:0000256" key="2">
    <source>
        <dbReference type="SAM" id="Phobius"/>
    </source>
</evidence>
<dbReference type="STRING" id="159291.SAMN05920897_1403"/>
<accession>A0A1N6Y5P1</accession>
<protein>
    <submittedName>
        <fullName evidence="3">Uncharacterized protein</fullName>
    </submittedName>
</protein>
<evidence type="ECO:0000256" key="1">
    <source>
        <dbReference type="SAM" id="MobiDB-lite"/>
    </source>
</evidence>
<name>A0A1N6Y5P1_9SPIO</name>
<evidence type="ECO:0000313" key="3">
    <source>
        <dbReference type="EMBL" id="SIR09864.1"/>
    </source>
</evidence>
<feature type="transmembrane region" description="Helical" evidence="2">
    <location>
        <begin position="93"/>
        <end position="114"/>
    </location>
</feature>
<organism evidence="3 4">
    <name type="scientific">Alkalispirochaeta americana</name>
    <dbReference type="NCBI Taxonomy" id="159291"/>
    <lineage>
        <taxon>Bacteria</taxon>
        <taxon>Pseudomonadati</taxon>
        <taxon>Spirochaetota</taxon>
        <taxon>Spirochaetia</taxon>
        <taxon>Spirochaetales</taxon>
        <taxon>Spirochaetaceae</taxon>
        <taxon>Alkalispirochaeta</taxon>
    </lineage>
</organism>
<proteinExistence type="predicted"/>
<feature type="transmembrane region" description="Helical" evidence="2">
    <location>
        <begin position="67"/>
        <end position="87"/>
    </location>
</feature>
<dbReference type="EMBL" id="FTMS01000040">
    <property type="protein sequence ID" value="SIR09864.1"/>
    <property type="molecule type" value="Genomic_DNA"/>
</dbReference>
<keyword evidence="2" id="KW-0472">Membrane</keyword>